<accession>A0A1R3XCH9</accession>
<dbReference type="Proteomes" id="UP000186997">
    <property type="component" value="Unassembled WGS sequence"/>
</dbReference>
<dbReference type="Gene3D" id="1.20.120.1630">
    <property type="match status" value="1"/>
</dbReference>
<evidence type="ECO:0000256" key="5">
    <source>
        <dbReference type="ARBA" id="ARBA00023136"/>
    </source>
</evidence>
<keyword evidence="4 6" id="KW-1133">Transmembrane helix</keyword>
<keyword evidence="8" id="KW-1185">Reference proteome</keyword>
<evidence type="ECO:0000256" key="6">
    <source>
        <dbReference type="SAM" id="Phobius"/>
    </source>
</evidence>
<dbReference type="GO" id="GO:0016020">
    <property type="term" value="C:membrane"/>
    <property type="evidence" value="ECO:0007669"/>
    <property type="project" value="UniProtKB-SubCell"/>
</dbReference>
<comment type="subcellular location">
    <subcellularLocation>
        <location evidence="1">Membrane</location>
        <topology evidence="1">Multi-pass membrane protein</topology>
    </subcellularLocation>
</comment>
<keyword evidence="7" id="KW-0489">Methyltransferase</keyword>
<dbReference type="AlphaFoldDB" id="A0A1R3XCH9"/>
<evidence type="ECO:0000313" key="8">
    <source>
        <dbReference type="Proteomes" id="UP000186997"/>
    </source>
</evidence>
<dbReference type="PANTHER" id="PTHR31040">
    <property type="entry name" value="NURIM"/>
    <property type="match status" value="1"/>
</dbReference>
<dbReference type="GO" id="GO:0032259">
    <property type="term" value="P:methylation"/>
    <property type="evidence" value="ECO:0007669"/>
    <property type="project" value="UniProtKB-KW"/>
</dbReference>
<evidence type="ECO:0000256" key="4">
    <source>
        <dbReference type="ARBA" id="ARBA00022989"/>
    </source>
</evidence>
<dbReference type="InterPro" id="IPR033580">
    <property type="entry name" value="Nurim-like"/>
</dbReference>
<proteinExistence type="inferred from homology"/>
<keyword evidence="5 6" id="KW-0472">Membrane</keyword>
<keyword evidence="7" id="KW-0808">Transferase</keyword>
<feature type="transmembrane region" description="Helical" evidence="6">
    <location>
        <begin position="85"/>
        <end position="107"/>
    </location>
</feature>
<gene>
    <name evidence="7" type="ORF">SAMN05421665_2854</name>
</gene>
<evidence type="ECO:0000256" key="3">
    <source>
        <dbReference type="ARBA" id="ARBA00022692"/>
    </source>
</evidence>
<evidence type="ECO:0000313" key="7">
    <source>
        <dbReference type="EMBL" id="SIT89022.1"/>
    </source>
</evidence>
<dbReference type="STRING" id="287098.SAMN05421665_2854"/>
<reference evidence="8" key="1">
    <citation type="submission" date="2017-01" db="EMBL/GenBank/DDBJ databases">
        <authorList>
            <person name="Varghese N."/>
            <person name="Submissions S."/>
        </authorList>
    </citation>
    <scope>NUCLEOTIDE SEQUENCE [LARGE SCALE GENOMIC DNA]</scope>
    <source>
        <strain evidence="8">DSM 29591</strain>
    </source>
</reference>
<dbReference type="EMBL" id="FTPR01000002">
    <property type="protein sequence ID" value="SIT89022.1"/>
    <property type="molecule type" value="Genomic_DNA"/>
</dbReference>
<dbReference type="GO" id="GO:0008168">
    <property type="term" value="F:methyltransferase activity"/>
    <property type="evidence" value="ECO:0007669"/>
    <property type="project" value="UniProtKB-KW"/>
</dbReference>
<feature type="transmembrane region" description="Helical" evidence="6">
    <location>
        <begin position="45"/>
        <end position="73"/>
    </location>
</feature>
<keyword evidence="3 6" id="KW-0812">Transmembrane</keyword>
<protein>
    <submittedName>
        <fullName evidence="7">Protein-S-isoprenylcysteine O-methyltransferase Ste14</fullName>
    </submittedName>
</protein>
<evidence type="ECO:0000256" key="1">
    <source>
        <dbReference type="ARBA" id="ARBA00004141"/>
    </source>
</evidence>
<dbReference type="PANTHER" id="PTHR31040:SF1">
    <property type="entry name" value="NURIM"/>
    <property type="match status" value="1"/>
</dbReference>
<feature type="transmembrane region" description="Helical" evidence="6">
    <location>
        <begin position="158"/>
        <end position="175"/>
    </location>
</feature>
<feature type="transmembrane region" description="Helical" evidence="6">
    <location>
        <begin position="119"/>
        <end position="146"/>
    </location>
</feature>
<evidence type="ECO:0000256" key="2">
    <source>
        <dbReference type="ARBA" id="ARBA00010631"/>
    </source>
</evidence>
<sequence length="291" mass="32384">MTLYSRLPPRPSYLGHMDQNKLSPLKRLLTLCLGVLRPPAGRKRIAVAFLYGSVCHVIFAAAVMAMITAMFFGMSESLGRVPGTWAILANALLILQFPLMHSLLLSARGRRLLGYLAPAAYSGTLSTTTYAIVASVQLLALFALWTPSGIVWWRAEGAAFYVICAFYMIAWLLLIKASYDAGAEVQSGALGWMSLAQNIKPVFPDMPVTGLFRIIRQPIYVAFALTLWTVPVWTPDQLFLAISLTAYCLAAPRLKERRFAQRYGERFTRYQAKVPYAVPALRKLPKHPDQP</sequence>
<comment type="similarity">
    <text evidence="2">Belongs to the nurim family.</text>
</comment>
<name>A0A1R3XCH9_9RHOB</name>
<organism evidence="7 8">
    <name type="scientific">Yoonia rosea</name>
    <dbReference type="NCBI Taxonomy" id="287098"/>
    <lineage>
        <taxon>Bacteria</taxon>
        <taxon>Pseudomonadati</taxon>
        <taxon>Pseudomonadota</taxon>
        <taxon>Alphaproteobacteria</taxon>
        <taxon>Rhodobacterales</taxon>
        <taxon>Paracoccaceae</taxon>
        <taxon>Yoonia</taxon>
    </lineage>
</organism>